<evidence type="ECO:0000313" key="11">
    <source>
        <dbReference type="EMBL" id="NGP16660.1"/>
    </source>
</evidence>
<name>A0A6M1SHL8_9HYPH</name>
<sequence>MSLSAQFPEPIKLASPHYAELVTTSNFSFLRGGSHPEELVAHAMAAGMTALGLCDRNSFAGVVRGYGTARDNKEMSPDFRYLVGVRLVFADGTPDIIAYPEDRIAYGRLCKLLTIGNKRGEKGNPELHLKDLFGLGDLAVSDIHGPPEDFSQGQLFILMPDEANWGLTEKTLDHLCRQAPDRVWIAGVPRFDGHDRSRLARVDALAHRHGARMIASNDAYYHQPDRSIVLDVVTCIREHVTLEEAGFRLSANAERHLKLPEEMARLFADYPDAIAQTQVFAGRIRFCLSQLKYNYPEETVGNGETAQQTLERLTWEGAAKRYPKGVSDAVKRSLWTELCLIGFKGYAAYFLTVHDIVNFARYERKILCQGRGSAANSAVCFCLGITEVDPTQRTLVFGRFISTERDEPPDIDVDFEHERREEVMQYVYQKYGGRRTGLTANVTTYRSKSAIRETAKVFGVSDDTIASFNQLHWGWGSKLDLRDLATLGLNPDDPVLAQMFEVVKVLRGFPRHLSQHVGGFVITRDSLESLVPIGQSAMDSRAIIEWNKDDIDVLGILKVDILALGMLSCLRRAFELLHVHYDKQYQLTDLLSEETGQGPMDKARVYAMTHRADTIGVFQIESRAQMTMLPRLKPSRFYDLVIEVAIVRPGPIQGAWCTLT</sequence>
<organism evidence="11 12">
    <name type="scientific">Devosia aurantiaca</name>
    <dbReference type="NCBI Taxonomy" id="2714858"/>
    <lineage>
        <taxon>Bacteria</taxon>
        <taxon>Pseudomonadati</taxon>
        <taxon>Pseudomonadota</taxon>
        <taxon>Alphaproteobacteria</taxon>
        <taxon>Hyphomicrobiales</taxon>
        <taxon>Devosiaceae</taxon>
        <taxon>Devosia</taxon>
    </lineage>
</organism>
<evidence type="ECO:0000259" key="8">
    <source>
        <dbReference type="Pfam" id="PF02811"/>
    </source>
</evidence>
<evidence type="ECO:0000256" key="3">
    <source>
        <dbReference type="ARBA" id="ARBA00022695"/>
    </source>
</evidence>
<feature type="domain" description="DNA polymerase III alpha subunit finger" evidence="10">
    <location>
        <begin position="566"/>
        <end position="654"/>
    </location>
</feature>
<comment type="caution">
    <text evidence="11">The sequence shown here is derived from an EMBL/GenBank/DDBJ whole genome shotgun (WGS) entry which is preliminary data.</text>
</comment>
<dbReference type="Pfam" id="PF07733">
    <property type="entry name" value="DNA_pol3_alpha"/>
    <property type="match status" value="1"/>
</dbReference>
<dbReference type="AlphaFoldDB" id="A0A6M1SHL8"/>
<dbReference type="Pfam" id="PF17657">
    <property type="entry name" value="DNA_pol3_finger"/>
    <property type="match status" value="1"/>
</dbReference>
<dbReference type="PANTHER" id="PTHR32294:SF4">
    <property type="entry name" value="ERROR-PRONE DNA POLYMERASE"/>
    <property type="match status" value="1"/>
</dbReference>
<evidence type="ECO:0000256" key="7">
    <source>
        <dbReference type="ARBA" id="ARBA00023204"/>
    </source>
</evidence>
<gene>
    <name evidence="11" type="ORF">G5575_02220</name>
</gene>
<feature type="domain" description="Bacterial DNA polymerase III alpha subunit NTPase" evidence="9">
    <location>
        <begin position="309"/>
        <end position="563"/>
    </location>
</feature>
<dbReference type="InterPro" id="IPR004805">
    <property type="entry name" value="DnaE2/DnaE/PolC"/>
</dbReference>
<evidence type="ECO:0000259" key="9">
    <source>
        <dbReference type="Pfam" id="PF07733"/>
    </source>
</evidence>
<keyword evidence="2" id="KW-0808">Transferase</keyword>
<dbReference type="GO" id="GO:0008408">
    <property type="term" value="F:3'-5' exonuclease activity"/>
    <property type="evidence" value="ECO:0007669"/>
    <property type="project" value="InterPro"/>
</dbReference>
<reference evidence="11 12" key="2">
    <citation type="submission" date="2020-03" db="EMBL/GenBank/DDBJ databases">
        <title>Devosia chinhatensis sp. nov., isolated from a hexachlorocyclohexane (HCH) dump site in India.</title>
        <authorList>
            <person name="Kumar M."/>
            <person name="Lal R."/>
        </authorList>
    </citation>
    <scope>NUCLEOTIDE SEQUENCE [LARGE SCALE GENOMIC DNA]</scope>
    <source>
        <strain evidence="11 12">H239</strain>
    </source>
</reference>
<dbReference type="PANTHER" id="PTHR32294">
    <property type="entry name" value="DNA POLYMERASE III SUBUNIT ALPHA"/>
    <property type="match status" value="1"/>
</dbReference>
<dbReference type="InterPro" id="IPR011708">
    <property type="entry name" value="DNA_pol3_alpha_NTPase_dom"/>
</dbReference>
<dbReference type="GO" id="GO:0006260">
    <property type="term" value="P:DNA replication"/>
    <property type="evidence" value="ECO:0007669"/>
    <property type="project" value="UniProtKB-KW"/>
</dbReference>
<keyword evidence="7" id="KW-0234">DNA repair</keyword>
<feature type="domain" description="PHP" evidence="8">
    <location>
        <begin position="23"/>
        <end position="128"/>
    </location>
</feature>
<evidence type="ECO:0000256" key="4">
    <source>
        <dbReference type="ARBA" id="ARBA00022705"/>
    </source>
</evidence>
<keyword evidence="4" id="KW-0235">DNA replication</keyword>
<reference evidence="11 12" key="1">
    <citation type="submission" date="2020-02" db="EMBL/GenBank/DDBJ databases">
        <authorList>
            <person name="Khan S.A."/>
            <person name="Jeon C.O."/>
            <person name="Chun B.H."/>
        </authorList>
    </citation>
    <scope>NUCLEOTIDE SEQUENCE [LARGE SCALE GENOMIC DNA]</scope>
    <source>
        <strain evidence="11 12">H239</strain>
    </source>
</reference>
<evidence type="ECO:0000256" key="6">
    <source>
        <dbReference type="ARBA" id="ARBA00022932"/>
    </source>
</evidence>
<dbReference type="GO" id="GO:0003887">
    <property type="term" value="F:DNA-directed DNA polymerase activity"/>
    <property type="evidence" value="ECO:0007669"/>
    <property type="project" value="UniProtKB-KW"/>
</dbReference>
<evidence type="ECO:0000256" key="1">
    <source>
        <dbReference type="ARBA" id="ARBA00022490"/>
    </source>
</evidence>
<dbReference type="InterPro" id="IPR040982">
    <property type="entry name" value="DNA_pol3_finger"/>
</dbReference>
<protein>
    <submittedName>
        <fullName evidence="11">PHP domain-containing protein</fullName>
    </submittedName>
</protein>
<dbReference type="InterPro" id="IPR004013">
    <property type="entry name" value="PHP_dom"/>
</dbReference>
<dbReference type="CDD" id="cd07434">
    <property type="entry name" value="PHP_PolIIIA_DnaE2"/>
    <property type="match status" value="1"/>
</dbReference>
<keyword evidence="5" id="KW-0227">DNA damage</keyword>
<dbReference type="Proteomes" id="UP000474802">
    <property type="component" value="Unassembled WGS sequence"/>
</dbReference>
<evidence type="ECO:0000313" key="12">
    <source>
        <dbReference type="Proteomes" id="UP000474802"/>
    </source>
</evidence>
<evidence type="ECO:0000256" key="5">
    <source>
        <dbReference type="ARBA" id="ARBA00022763"/>
    </source>
</evidence>
<dbReference type="Pfam" id="PF02811">
    <property type="entry name" value="PHP"/>
    <property type="match status" value="1"/>
</dbReference>
<keyword evidence="1" id="KW-0963">Cytoplasm</keyword>
<keyword evidence="3" id="KW-0548">Nucleotidyltransferase</keyword>
<accession>A0A6M1SHL8</accession>
<dbReference type="GO" id="GO:0006281">
    <property type="term" value="P:DNA repair"/>
    <property type="evidence" value="ECO:0007669"/>
    <property type="project" value="UniProtKB-KW"/>
</dbReference>
<keyword evidence="6" id="KW-0239">DNA-directed DNA polymerase</keyword>
<keyword evidence="12" id="KW-1185">Reference proteome</keyword>
<evidence type="ECO:0000259" key="10">
    <source>
        <dbReference type="Pfam" id="PF17657"/>
    </source>
</evidence>
<dbReference type="EMBL" id="JAALFG010000001">
    <property type="protein sequence ID" value="NGP16660.1"/>
    <property type="molecule type" value="Genomic_DNA"/>
</dbReference>
<dbReference type="Gene3D" id="3.20.20.140">
    <property type="entry name" value="Metal-dependent hydrolases"/>
    <property type="match status" value="1"/>
</dbReference>
<evidence type="ECO:0000256" key="2">
    <source>
        <dbReference type="ARBA" id="ARBA00022679"/>
    </source>
</evidence>
<proteinExistence type="predicted"/>